<feature type="compositionally biased region" description="Acidic residues" evidence="1">
    <location>
        <begin position="122"/>
        <end position="133"/>
    </location>
</feature>
<organism evidence="2 3">
    <name type="scientific">Leptomonas pyrrhocoris</name>
    <name type="common">Firebug parasite</name>
    <dbReference type="NCBI Taxonomy" id="157538"/>
    <lineage>
        <taxon>Eukaryota</taxon>
        <taxon>Discoba</taxon>
        <taxon>Euglenozoa</taxon>
        <taxon>Kinetoplastea</taxon>
        <taxon>Metakinetoplastina</taxon>
        <taxon>Trypanosomatida</taxon>
        <taxon>Trypanosomatidae</taxon>
        <taxon>Leishmaniinae</taxon>
        <taxon>Leptomonas</taxon>
    </lineage>
</organism>
<evidence type="ECO:0000313" key="2">
    <source>
        <dbReference type="EMBL" id="KPA78154.1"/>
    </source>
</evidence>
<gene>
    <name evidence="2" type="ORF">ABB37_06328</name>
</gene>
<feature type="compositionally biased region" description="Basic and acidic residues" evidence="1">
    <location>
        <begin position="380"/>
        <end position="391"/>
    </location>
</feature>
<dbReference type="RefSeq" id="XP_015656593.1">
    <property type="nucleotide sequence ID" value="XM_015804615.1"/>
</dbReference>
<dbReference type="GeneID" id="26906617"/>
<evidence type="ECO:0000313" key="3">
    <source>
        <dbReference type="Proteomes" id="UP000037923"/>
    </source>
</evidence>
<dbReference type="OMA" id="NYNELCG"/>
<accession>A0A0N0DU77</accession>
<name>A0A0N0DU77_LEPPY</name>
<evidence type="ECO:0000256" key="1">
    <source>
        <dbReference type="SAM" id="MobiDB-lite"/>
    </source>
</evidence>
<feature type="compositionally biased region" description="Low complexity" evidence="1">
    <location>
        <begin position="219"/>
        <end position="233"/>
    </location>
</feature>
<feature type="compositionally biased region" description="Low complexity" evidence="1">
    <location>
        <begin position="443"/>
        <end position="459"/>
    </location>
</feature>
<proteinExistence type="predicted"/>
<reference evidence="2 3" key="1">
    <citation type="submission" date="2015-07" db="EMBL/GenBank/DDBJ databases">
        <title>High-quality genome of monoxenous trypanosomatid Leptomonas pyrrhocoris.</title>
        <authorList>
            <person name="Flegontov P."/>
            <person name="Butenko A."/>
            <person name="Firsov S."/>
            <person name="Vlcek C."/>
            <person name="Logacheva M.D."/>
            <person name="Field M."/>
            <person name="Filatov D."/>
            <person name="Flegontova O."/>
            <person name="Gerasimov E."/>
            <person name="Jackson A.P."/>
            <person name="Kelly S."/>
            <person name="Opperdoes F."/>
            <person name="O'Reilly A."/>
            <person name="Votypka J."/>
            <person name="Yurchenko V."/>
            <person name="Lukes J."/>
        </authorList>
    </citation>
    <scope>NUCLEOTIDE SEQUENCE [LARGE SCALE GENOMIC DNA]</scope>
    <source>
        <strain evidence="2">H10</strain>
    </source>
</reference>
<feature type="region of interest" description="Disordered" evidence="1">
    <location>
        <begin position="429"/>
        <end position="461"/>
    </location>
</feature>
<protein>
    <submittedName>
        <fullName evidence="2">Uncharacterized protein</fullName>
    </submittedName>
</protein>
<dbReference type="AlphaFoldDB" id="A0A0N0DU77"/>
<dbReference type="Proteomes" id="UP000037923">
    <property type="component" value="Unassembled WGS sequence"/>
</dbReference>
<feature type="region of interest" description="Disordered" evidence="1">
    <location>
        <begin position="208"/>
        <end position="237"/>
    </location>
</feature>
<dbReference type="EMBL" id="LGTL01000014">
    <property type="protein sequence ID" value="KPA78154.1"/>
    <property type="molecule type" value="Genomic_DNA"/>
</dbReference>
<comment type="caution">
    <text evidence="2">The sequence shown here is derived from an EMBL/GenBank/DDBJ whole genome shotgun (WGS) entry which is preliminary data.</text>
</comment>
<feature type="region of interest" description="Disordered" evidence="1">
    <location>
        <begin position="109"/>
        <end position="173"/>
    </location>
</feature>
<feature type="compositionally biased region" description="Low complexity" evidence="1">
    <location>
        <begin position="153"/>
        <end position="168"/>
    </location>
</feature>
<feature type="region of interest" description="Disordered" evidence="1">
    <location>
        <begin position="354"/>
        <end position="393"/>
    </location>
</feature>
<feature type="region of interest" description="Disordered" evidence="1">
    <location>
        <begin position="1"/>
        <end position="27"/>
    </location>
</feature>
<dbReference type="OrthoDB" id="273314at2759"/>
<dbReference type="VEuPathDB" id="TriTrypDB:LpyrH10_14_0430"/>
<feature type="compositionally biased region" description="Polar residues" evidence="1">
    <location>
        <begin position="142"/>
        <end position="151"/>
    </location>
</feature>
<keyword evidence="3" id="KW-1185">Reference proteome</keyword>
<sequence>MSADPSAGAMNVPAASSPPPSALPSGGGAWEAIIDKAVAQVTEYLTTSTREFDPTAALSRHMLHLLDRGTLRDIVVERNYNELCGCLGCGNKPRGLLWNVAKGNGGTLSFDWPSSSSSTSDGENDEAEEEENGENTKEINHRSSPATQHLSETNKNMNNNASSATATSQAEDNEEIVYEDDLYTAESFRLARRQCAMLNRMQRKRLQNEKKISAPGQPSSSASAAASAAATSSPRVRRSGMLGASFPQRFCSAECEDLFESGITPRVSPYLSFDFPSVFSALTNLFPNLSVASLQQLAGAEVSASWLVQPVKETGVVRPRVDAAVTAATTTEEEEVRDTLKPVQVGVSYESTLRLHHARPRSTPSSECKSTRKVSFQDRANTDRAEERHEQQPQLLRTVLEQMQVLQGVWNHEVVPRFSESHLPRVPAARNDASDLTGSETHVSAASAAPSPSMTAAVTDQHPRPVLRGSLLVFDFIMNTSGARTRRLFCLHYAKHRTALQANISRATAAAAEGRATSFFFKVSVDIVAAMEEYTRMHACSGQAERDDVKEDIDDIEDELRIDPALQQQRRELLTAHIFSEEVTATLSRLLMVDYVLLINVAWSGVWFRELPLRVNGAKEECSLLRSLRFPFAIPAVLLRAAGSSPEVMGLAMIYVVAAGCCSTTVWEGCMADEVAFDEVADAIGLTAADVTAAVRSLMLGEEDE</sequence>